<evidence type="ECO:0000256" key="9">
    <source>
        <dbReference type="ARBA" id="ARBA00023136"/>
    </source>
</evidence>
<keyword evidence="6" id="KW-0732">Signal</keyword>
<dbReference type="EMBL" id="JBBNAE010000003">
    <property type="protein sequence ID" value="KAK9138641.1"/>
    <property type="molecule type" value="Genomic_DNA"/>
</dbReference>
<evidence type="ECO:0000256" key="3">
    <source>
        <dbReference type="ARBA" id="ARBA00022475"/>
    </source>
</evidence>
<keyword evidence="8 11" id="KW-1133">Transmembrane helix</keyword>
<keyword evidence="5 11" id="KW-0812">Transmembrane</keyword>
<keyword evidence="9 11" id="KW-0472">Membrane</keyword>
<dbReference type="Proteomes" id="UP001417504">
    <property type="component" value="Unassembled WGS sequence"/>
</dbReference>
<reference evidence="12 13" key="1">
    <citation type="submission" date="2024-01" db="EMBL/GenBank/DDBJ databases">
        <title>Genome assemblies of Stephania.</title>
        <authorList>
            <person name="Yang L."/>
        </authorList>
    </citation>
    <scope>NUCLEOTIDE SEQUENCE [LARGE SCALE GENOMIC DNA]</scope>
    <source>
        <strain evidence="12">QJT</strain>
        <tissue evidence="12">Leaf</tissue>
    </source>
</reference>
<comment type="caution">
    <text evidence="12">The sequence shown here is derived from an EMBL/GenBank/DDBJ whole genome shotgun (WGS) entry which is preliminary data.</text>
</comment>
<evidence type="ECO:0000313" key="13">
    <source>
        <dbReference type="Proteomes" id="UP001417504"/>
    </source>
</evidence>
<evidence type="ECO:0000256" key="4">
    <source>
        <dbReference type="ARBA" id="ARBA00022614"/>
    </source>
</evidence>
<feature type="transmembrane region" description="Helical" evidence="11">
    <location>
        <begin position="661"/>
        <end position="688"/>
    </location>
</feature>
<dbReference type="InterPro" id="IPR032675">
    <property type="entry name" value="LRR_dom_sf"/>
</dbReference>
<protein>
    <submittedName>
        <fullName evidence="12">Uncharacterized protein</fullName>
    </submittedName>
</protein>
<dbReference type="FunFam" id="3.80.10.10:FF:000095">
    <property type="entry name" value="LRR receptor-like serine/threonine-protein kinase GSO1"/>
    <property type="match status" value="1"/>
</dbReference>
<evidence type="ECO:0000256" key="7">
    <source>
        <dbReference type="ARBA" id="ARBA00022737"/>
    </source>
</evidence>
<dbReference type="GO" id="GO:0005886">
    <property type="term" value="C:plasma membrane"/>
    <property type="evidence" value="ECO:0007669"/>
    <property type="project" value="UniProtKB-SubCell"/>
</dbReference>
<evidence type="ECO:0000256" key="2">
    <source>
        <dbReference type="ARBA" id="ARBA00009592"/>
    </source>
</evidence>
<evidence type="ECO:0000256" key="10">
    <source>
        <dbReference type="ARBA" id="ARBA00037847"/>
    </source>
</evidence>
<evidence type="ECO:0000256" key="6">
    <source>
        <dbReference type="ARBA" id="ARBA00022729"/>
    </source>
</evidence>
<comment type="similarity">
    <text evidence="2">Belongs to the RLP family.</text>
</comment>
<keyword evidence="3" id="KW-1003">Cell membrane</keyword>
<evidence type="ECO:0000256" key="8">
    <source>
        <dbReference type="ARBA" id="ARBA00022989"/>
    </source>
</evidence>
<evidence type="ECO:0000313" key="12">
    <source>
        <dbReference type="EMBL" id="KAK9138641.1"/>
    </source>
</evidence>
<keyword evidence="7" id="KW-0677">Repeat</keyword>
<name>A0AAP0PF88_9MAGN</name>
<organism evidence="12 13">
    <name type="scientific">Stephania japonica</name>
    <dbReference type="NCBI Taxonomy" id="461633"/>
    <lineage>
        <taxon>Eukaryota</taxon>
        <taxon>Viridiplantae</taxon>
        <taxon>Streptophyta</taxon>
        <taxon>Embryophyta</taxon>
        <taxon>Tracheophyta</taxon>
        <taxon>Spermatophyta</taxon>
        <taxon>Magnoliopsida</taxon>
        <taxon>Ranunculales</taxon>
        <taxon>Menispermaceae</taxon>
        <taxon>Menispermoideae</taxon>
        <taxon>Cissampelideae</taxon>
        <taxon>Stephania</taxon>
    </lineage>
</organism>
<dbReference type="GO" id="GO:0012505">
    <property type="term" value="C:endomembrane system"/>
    <property type="evidence" value="ECO:0007669"/>
    <property type="project" value="UniProtKB-SubCell"/>
</dbReference>
<dbReference type="FunFam" id="3.80.10.10:FF:000213">
    <property type="entry name" value="Tyrosine-sulfated glycopeptide receptor 1"/>
    <property type="match status" value="1"/>
</dbReference>
<keyword evidence="13" id="KW-1185">Reference proteome</keyword>
<dbReference type="AlphaFoldDB" id="A0AAP0PF88"/>
<evidence type="ECO:0000256" key="5">
    <source>
        <dbReference type="ARBA" id="ARBA00022692"/>
    </source>
</evidence>
<dbReference type="SUPFAM" id="SSF52058">
    <property type="entry name" value="L domain-like"/>
    <property type="match status" value="2"/>
</dbReference>
<dbReference type="PANTHER" id="PTHR48062">
    <property type="entry name" value="RECEPTOR-LIKE PROTEIN 14"/>
    <property type="match status" value="1"/>
</dbReference>
<dbReference type="Pfam" id="PF00560">
    <property type="entry name" value="LRR_1"/>
    <property type="match status" value="7"/>
</dbReference>
<accession>A0AAP0PF88</accession>
<dbReference type="Pfam" id="PF13855">
    <property type="entry name" value="LRR_8"/>
    <property type="match status" value="2"/>
</dbReference>
<gene>
    <name evidence="12" type="ORF">Sjap_009235</name>
</gene>
<dbReference type="InterPro" id="IPR001611">
    <property type="entry name" value="Leu-rich_rpt"/>
</dbReference>
<comment type="subcellular location">
    <subcellularLocation>
        <location evidence="1">Cell membrane</location>
    </subcellularLocation>
    <subcellularLocation>
        <location evidence="10">Endomembrane system</location>
        <topology evidence="10">Single-pass membrane protein</topology>
    </subcellularLocation>
</comment>
<evidence type="ECO:0000256" key="11">
    <source>
        <dbReference type="SAM" id="Phobius"/>
    </source>
</evidence>
<evidence type="ECO:0000256" key="1">
    <source>
        <dbReference type="ARBA" id="ARBA00004236"/>
    </source>
</evidence>
<proteinExistence type="inferred from homology"/>
<dbReference type="InterPro" id="IPR051502">
    <property type="entry name" value="RLP_Defense_Trigger"/>
</dbReference>
<dbReference type="PRINTS" id="PR00019">
    <property type="entry name" value="LEURICHRPT"/>
</dbReference>
<sequence length="720" mass="79500">MPPCLGNLTSLRRLDLSDNIFPWNIATSPVVALTSLEILALSNTQFQTPISFSSFANHSKLKVFLLSNDGYTNDLIVETEHPTNWVPTFQLKYLVLENYRVNMPKEGFPTFLYHQTELKLLTLVKTNLVGEFPSWLLKNNTKLNTLALQENNFTGTLQDLPATSNYLELYAPNNNIQGIIPTNISKLIPNLQLLVMKSNSLEGEIPSSLGDLQYLVILDLSLNSLIGEIPENLANVFSLGLLNLTGNCLSGQLFPKVSNASSMVFLSLAGNHFTGDIPTSLLNMQSLKLLDIRDNNITGALPNWIGDMKSLKLLLLSKNHLSGSIPKSICRLKSLGSLDISNNKITGLIPPCFSPPFLKYVNFKGNGLTGMLDQMSTAFTNSSQLRILDVGDNHITGNIPQWIANRLPELRILVLKGNNFGGDIPHKLCHLQKVTLIDLSLNNLSGPIPSCLANLTFNVITSSTERVAYKPYFLRPELLFPGLPGIYDESNNIMRSNMYAHVEFVTKLRGNVYEGQSLNFASGVDLSCNKLSGNIPPAIGNLSLIHSLNLSHNQLTGRIPSALSNLKSVESLDLSYNNLVGPIPAELVELTSLASFSVAHNNLSGKTPDLKAQFATFEENSYEGNPFLCGPPLKKNCSTSTTGPSYSTTRISDDDSSTHLVAFWASFAGAFVVGFIGIVVFLFINPYWEGIWFRMVRRWIFAVEYFLIDKFYKLKHLVCG</sequence>
<keyword evidence="4" id="KW-0433">Leucine-rich repeat</keyword>
<dbReference type="Gene3D" id="3.80.10.10">
    <property type="entry name" value="Ribonuclease Inhibitor"/>
    <property type="match status" value="4"/>
</dbReference>
<dbReference type="PANTHER" id="PTHR48062:SF52">
    <property type="entry name" value="RECEPTOR-LIKE PROTEIN 8-RELATED"/>
    <property type="match status" value="1"/>
</dbReference>